<evidence type="ECO:0000313" key="2">
    <source>
        <dbReference type="EMBL" id="TNN70228.1"/>
    </source>
</evidence>
<feature type="compositionally biased region" description="Polar residues" evidence="1">
    <location>
        <begin position="46"/>
        <end position="58"/>
    </location>
</feature>
<evidence type="ECO:0000313" key="3">
    <source>
        <dbReference type="Proteomes" id="UP000314294"/>
    </source>
</evidence>
<reference evidence="2 3" key="1">
    <citation type="submission" date="2019-03" db="EMBL/GenBank/DDBJ databases">
        <title>First draft genome of Liparis tanakae, snailfish: a comprehensive survey of snailfish specific genes.</title>
        <authorList>
            <person name="Kim W."/>
            <person name="Song I."/>
            <person name="Jeong J.-H."/>
            <person name="Kim D."/>
            <person name="Kim S."/>
            <person name="Ryu S."/>
            <person name="Song J.Y."/>
            <person name="Lee S.K."/>
        </authorList>
    </citation>
    <scope>NUCLEOTIDE SEQUENCE [LARGE SCALE GENOMIC DNA]</scope>
    <source>
        <tissue evidence="2">Muscle</tissue>
    </source>
</reference>
<evidence type="ECO:0000256" key="1">
    <source>
        <dbReference type="SAM" id="MobiDB-lite"/>
    </source>
</evidence>
<keyword evidence="3" id="KW-1185">Reference proteome</keyword>
<organism evidence="2 3">
    <name type="scientific">Liparis tanakae</name>
    <name type="common">Tanaka's snailfish</name>
    <dbReference type="NCBI Taxonomy" id="230148"/>
    <lineage>
        <taxon>Eukaryota</taxon>
        <taxon>Metazoa</taxon>
        <taxon>Chordata</taxon>
        <taxon>Craniata</taxon>
        <taxon>Vertebrata</taxon>
        <taxon>Euteleostomi</taxon>
        <taxon>Actinopterygii</taxon>
        <taxon>Neopterygii</taxon>
        <taxon>Teleostei</taxon>
        <taxon>Neoteleostei</taxon>
        <taxon>Acanthomorphata</taxon>
        <taxon>Eupercaria</taxon>
        <taxon>Perciformes</taxon>
        <taxon>Cottioidei</taxon>
        <taxon>Cottales</taxon>
        <taxon>Liparidae</taxon>
        <taxon>Liparis</taxon>
    </lineage>
</organism>
<protein>
    <submittedName>
        <fullName evidence="2">Uncharacterized protein</fullName>
    </submittedName>
</protein>
<feature type="region of interest" description="Disordered" evidence="1">
    <location>
        <begin position="37"/>
        <end position="59"/>
    </location>
</feature>
<proteinExistence type="predicted"/>
<name>A0A4Z2HX17_9TELE</name>
<dbReference type="Proteomes" id="UP000314294">
    <property type="component" value="Unassembled WGS sequence"/>
</dbReference>
<gene>
    <name evidence="2" type="ORF">EYF80_019599</name>
</gene>
<accession>A0A4Z2HX17</accession>
<sequence>MLIHRLTHFNSTDPFYKRSILLSGQLESISSSFSFRVKDPPLPPEGTSTGASAGQACQGNRDHAGIAHKEAVSQSISEVDSLESIVGELHI</sequence>
<dbReference type="AlphaFoldDB" id="A0A4Z2HX17"/>
<dbReference type="EMBL" id="SRLO01000166">
    <property type="protein sequence ID" value="TNN70228.1"/>
    <property type="molecule type" value="Genomic_DNA"/>
</dbReference>
<comment type="caution">
    <text evidence="2">The sequence shown here is derived from an EMBL/GenBank/DDBJ whole genome shotgun (WGS) entry which is preliminary data.</text>
</comment>